<dbReference type="InterPro" id="IPR001214">
    <property type="entry name" value="SET_dom"/>
</dbReference>
<dbReference type="PANTHER" id="PTHR12197">
    <property type="entry name" value="HISTONE-LYSINE N-METHYLTRANSFERASE SMYD"/>
    <property type="match status" value="1"/>
</dbReference>
<dbReference type="SUPFAM" id="SSF82199">
    <property type="entry name" value="SET domain"/>
    <property type="match status" value="1"/>
</dbReference>
<protein>
    <recommendedName>
        <fullName evidence="9">Suppressor of anucleate metulae protein B</fullName>
    </recommendedName>
</protein>
<evidence type="ECO:0000313" key="7">
    <source>
        <dbReference type="EMBL" id="CAK7270131.1"/>
    </source>
</evidence>
<name>A0ABP0DRF8_9PEZI</name>
<feature type="domain" description="SET" evidence="5">
    <location>
        <begin position="6"/>
        <end position="259"/>
    </location>
</feature>
<proteinExistence type="predicted"/>
<evidence type="ECO:0000313" key="8">
    <source>
        <dbReference type="Proteomes" id="UP001642501"/>
    </source>
</evidence>
<dbReference type="PROSITE" id="PS50280">
    <property type="entry name" value="SET"/>
    <property type="match status" value="1"/>
</dbReference>
<keyword evidence="8" id="KW-1185">Reference proteome</keyword>
<accession>A0ABP0DRF8</accession>
<evidence type="ECO:0000256" key="3">
    <source>
        <dbReference type="ARBA" id="ARBA00022833"/>
    </source>
</evidence>
<dbReference type="InterPro" id="IPR050869">
    <property type="entry name" value="H3K4_H4K5_MeTrfase"/>
</dbReference>
<keyword evidence="1" id="KW-0479">Metal-binding</keyword>
<dbReference type="InterPro" id="IPR046341">
    <property type="entry name" value="SET_dom_sf"/>
</dbReference>
<evidence type="ECO:0000256" key="1">
    <source>
        <dbReference type="ARBA" id="ARBA00022723"/>
    </source>
</evidence>
<dbReference type="Pfam" id="PF01753">
    <property type="entry name" value="zf-MYND"/>
    <property type="match status" value="1"/>
</dbReference>
<feature type="domain" description="MYND-type" evidence="6">
    <location>
        <begin position="60"/>
        <end position="100"/>
    </location>
</feature>
<dbReference type="Gene3D" id="1.10.220.160">
    <property type="match status" value="1"/>
</dbReference>
<dbReference type="PANTHER" id="PTHR12197:SF251">
    <property type="entry name" value="EG:BACR7C10.4 PROTEIN"/>
    <property type="match status" value="1"/>
</dbReference>
<dbReference type="EMBL" id="CAWUOM010000068">
    <property type="protein sequence ID" value="CAK7270131.1"/>
    <property type="molecule type" value="Genomic_DNA"/>
</dbReference>
<dbReference type="Pfam" id="PF00856">
    <property type="entry name" value="SET"/>
    <property type="match status" value="1"/>
</dbReference>
<evidence type="ECO:0000259" key="5">
    <source>
        <dbReference type="PROSITE" id="PS50280"/>
    </source>
</evidence>
<dbReference type="CDD" id="cd20071">
    <property type="entry name" value="SET_SMYD"/>
    <property type="match status" value="1"/>
</dbReference>
<evidence type="ECO:0000256" key="2">
    <source>
        <dbReference type="ARBA" id="ARBA00022771"/>
    </source>
</evidence>
<comment type="caution">
    <text evidence="7">The sequence shown here is derived from an EMBL/GenBank/DDBJ whole genome shotgun (WGS) entry which is preliminary data.</text>
</comment>
<keyword evidence="2 4" id="KW-0863">Zinc-finger</keyword>
<evidence type="ECO:0000256" key="4">
    <source>
        <dbReference type="PROSITE-ProRule" id="PRU00134"/>
    </source>
</evidence>
<dbReference type="PROSITE" id="PS50865">
    <property type="entry name" value="ZF_MYND_2"/>
    <property type="match status" value="1"/>
</dbReference>
<organism evidence="7 8">
    <name type="scientific">Sporothrix epigloea</name>
    <dbReference type="NCBI Taxonomy" id="1892477"/>
    <lineage>
        <taxon>Eukaryota</taxon>
        <taxon>Fungi</taxon>
        <taxon>Dikarya</taxon>
        <taxon>Ascomycota</taxon>
        <taxon>Pezizomycotina</taxon>
        <taxon>Sordariomycetes</taxon>
        <taxon>Sordariomycetidae</taxon>
        <taxon>Ophiostomatales</taxon>
        <taxon>Ophiostomataceae</taxon>
        <taxon>Sporothrix</taxon>
    </lineage>
</organism>
<dbReference type="SUPFAM" id="SSF144232">
    <property type="entry name" value="HIT/MYND zinc finger-like"/>
    <property type="match status" value="1"/>
</dbReference>
<dbReference type="Proteomes" id="UP001642501">
    <property type="component" value="Unassembled WGS sequence"/>
</dbReference>
<dbReference type="PROSITE" id="PS01360">
    <property type="entry name" value="ZF_MYND_1"/>
    <property type="match status" value="1"/>
</dbReference>
<dbReference type="Gene3D" id="2.170.270.10">
    <property type="entry name" value="SET domain"/>
    <property type="match status" value="1"/>
</dbReference>
<keyword evidence="3" id="KW-0862">Zinc</keyword>
<dbReference type="Gene3D" id="6.10.140.2220">
    <property type="match status" value="1"/>
</dbReference>
<evidence type="ECO:0000259" key="6">
    <source>
        <dbReference type="PROSITE" id="PS50865"/>
    </source>
</evidence>
<reference evidence="7 8" key="1">
    <citation type="submission" date="2024-01" db="EMBL/GenBank/DDBJ databases">
        <authorList>
            <person name="Allen C."/>
            <person name="Tagirdzhanova G."/>
        </authorList>
    </citation>
    <scope>NUCLEOTIDE SEQUENCE [LARGE SCALE GENOMIC DNA]</scope>
    <source>
        <strain evidence="7 8">CBS 573.63</strain>
    </source>
</reference>
<dbReference type="InterPro" id="IPR002893">
    <property type="entry name" value="Znf_MYND"/>
</dbReference>
<dbReference type="SMART" id="SM00317">
    <property type="entry name" value="SET"/>
    <property type="match status" value="1"/>
</dbReference>
<evidence type="ECO:0008006" key="9">
    <source>
        <dbReference type="Google" id="ProtNLM"/>
    </source>
</evidence>
<sequence length="588" mass="65040">MLRLPPGLEIRGEKAAPDVLPRPRGRGLFAKRRFEPGEEIAVFSEPMVVLPAEPNAKDTCSYCLDPYSESLKLCAACRAAAYCTPACQRKHWGTIHKFECKLLKADSASSATRSANGATSQPLPAALRALKQLILQCLNSADVRAAIEPLEGNVSAFRAKPELWKEFESQAAMVCKAASWSGDENAAKAVELLCRIHTSAISRRSKGDDFATGIFLDTTLSMANHSCLPNAIVVFTGRSAFLRAQHPIAAGEEITISYTECTEPLSARKQKLDKYNFECDCRRCRENLDNYQATQISPVLSLNTGVHPGPMPSPALPRYISSIGPSIDMLRNPPIVRQGPDAVTPQQAEDIYIASRELIIPQDVDDDVLLQNVRDLWHLCAPLIKAKRWADEPLPELITVATTYCNRIENYPHQLALACFGIQHIDPYMFPAPFSVWRNMGLMNVAKTISLALSVVLFGDDSELAREARGEGGPFADPRRIVHPRVLDVVSSLTDNLLHLALMAMVGNNGPLGHSEDWLVIKYAQFQMDKYASLPGSGVALDLIRTWFENPYQVQEAEEFFDENIMEPLNQLSALVPEILEKMVTEDI</sequence>
<gene>
    <name evidence="7" type="ORF">SEPCBS57363_003948</name>
</gene>